<dbReference type="EMBL" id="CAJNJA010018110">
    <property type="protein sequence ID" value="CAE7415515.1"/>
    <property type="molecule type" value="Genomic_DNA"/>
</dbReference>
<comment type="caution">
    <text evidence="1">The sequence shown here is derived from an EMBL/GenBank/DDBJ whole genome shotgun (WGS) entry which is preliminary data.</text>
</comment>
<dbReference type="OrthoDB" id="539213at2759"/>
<proteinExistence type="predicted"/>
<reference evidence="1" key="1">
    <citation type="submission" date="2021-02" db="EMBL/GenBank/DDBJ databases">
        <authorList>
            <person name="Dougan E. K."/>
            <person name="Rhodes N."/>
            <person name="Thang M."/>
            <person name="Chan C."/>
        </authorList>
    </citation>
    <scope>NUCLEOTIDE SEQUENCE</scope>
</reference>
<dbReference type="Gene3D" id="1.25.40.20">
    <property type="entry name" value="Ankyrin repeat-containing domain"/>
    <property type="match status" value="1"/>
</dbReference>
<name>A0A812R1E2_9DINO</name>
<accession>A0A812R1E2</accession>
<dbReference type="AlphaFoldDB" id="A0A812R1E2"/>
<dbReference type="Proteomes" id="UP000601435">
    <property type="component" value="Unassembled WGS sequence"/>
</dbReference>
<evidence type="ECO:0000313" key="2">
    <source>
        <dbReference type="Proteomes" id="UP000601435"/>
    </source>
</evidence>
<organism evidence="1 2">
    <name type="scientific">Symbiodinium necroappetens</name>
    <dbReference type="NCBI Taxonomy" id="1628268"/>
    <lineage>
        <taxon>Eukaryota</taxon>
        <taxon>Sar</taxon>
        <taxon>Alveolata</taxon>
        <taxon>Dinophyceae</taxon>
        <taxon>Suessiales</taxon>
        <taxon>Symbiodiniaceae</taxon>
        <taxon>Symbiodinium</taxon>
    </lineage>
</organism>
<sequence>MLSVRSLSGNVVTTVEGATLGRSDFLDALKHHLSDLMGLPTQRLRLCCGGQEVLKSCSWSCLGFPAEMQVLVLPYDMDATQDLVSAISEEDYEGVLSALRMPADPNAQYCLSGCNRKILMPLVVACAVSNLSIVRALVQASADV</sequence>
<keyword evidence="2" id="KW-1185">Reference proteome</keyword>
<feature type="non-terminal residue" evidence="1">
    <location>
        <position position="1"/>
    </location>
</feature>
<dbReference type="InterPro" id="IPR036770">
    <property type="entry name" value="Ankyrin_rpt-contain_sf"/>
</dbReference>
<evidence type="ECO:0000313" key="1">
    <source>
        <dbReference type="EMBL" id="CAE7415515.1"/>
    </source>
</evidence>
<dbReference type="SUPFAM" id="SSF48403">
    <property type="entry name" value="Ankyrin repeat"/>
    <property type="match status" value="1"/>
</dbReference>
<protein>
    <submittedName>
        <fullName evidence="1">HERC2 protein</fullName>
    </submittedName>
</protein>
<gene>
    <name evidence="1" type="primary">HERC2</name>
    <name evidence="1" type="ORF">SNEC2469_LOCUS11416</name>
</gene>